<dbReference type="HOGENOM" id="CLU_017034_1_0_5"/>
<dbReference type="EMBL" id="CP000661">
    <property type="protein sequence ID" value="ABP72016.1"/>
    <property type="molecule type" value="Genomic_DNA"/>
</dbReference>
<organism evidence="3">
    <name type="scientific">Cereibacter sphaeroides (strain ATCC 17025 / ATH 2.4.3)</name>
    <name type="common">Rhodobacter sphaeroides</name>
    <dbReference type="NCBI Taxonomy" id="349102"/>
    <lineage>
        <taxon>Bacteria</taxon>
        <taxon>Pseudomonadati</taxon>
        <taxon>Pseudomonadota</taxon>
        <taxon>Alphaproteobacteria</taxon>
        <taxon>Rhodobacterales</taxon>
        <taxon>Paracoccaceae</taxon>
        <taxon>Cereibacter</taxon>
    </lineage>
</organism>
<dbReference type="PANTHER" id="PTHR12788:SF10">
    <property type="entry name" value="PROTEIN-TYROSINE SULFOTRANSFERASE"/>
    <property type="match status" value="1"/>
</dbReference>
<dbReference type="eggNOG" id="COG0457">
    <property type="taxonomic scope" value="Bacteria"/>
</dbReference>
<dbReference type="AlphaFoldDB" id="A4WXA2"/>
<dbReference type="Pfam" id="PF13469">
    <property type="entry name" value="Sulfotransfer_3"/>
    <property type="match status" value="1"/>
</dbReference>
<dbReference type="GO" id="GO:0008476">
    <property type="term" value="F:protein-tyrosine sulfotransferase activity"/>
    <property type="evidence" value="ECO:0007669"/>
    <property type="project" value="InterPro"/>
</dbReference>
<dbReference type="Pfam" id="PF13432">
    <property type="entry name" value="TPR_16"/>
    <property type="match status" value="3"/>
</dbReference>
<dbReference type="InterPro" id="IPR019734">
    <property type="entry name" value="TPR_rpt"/>
</dbReference>
<accession>A4WXA2</accession>
<sequence length="720" mass="79050">MDPMLPLNPAHLPRLLTEALRLHEAGRLPEAEERYRSMLAIAPDDAAASFHLGRLLATRRAPEALDHLGRAARTRPQEAAVWQAWSTAAATFGDGAARQSVIEAAREARLPALLLQQIEGRLSAGQAKPVAQPRIGRAAPAEVKALLTDYQAGRMPAAERRALAILKAAPDCALAADVLGNARMALGQPATALAAFQRATALEPGWPDGHLHLAQALLALGRPAEALDPLGRAASLSRKPARALILLAVTLARLGRPAQALAALKRAVAAEPDHAEAHLQLGILQTDLRNLAEAEAAFRAAEAAGNRSADLQLRLGQVRLLRGDEAGADAAYDKGLAREPDHAMLLSRKGLLLQGRGAFAEAEALLRRAIALAPDRGEFYRILSASLKMTPDDPLLADMQRRFDDPATPEADRMHLGFALAKAMDDLKRPESLFAYLHPANRLMRKAHPYDIATRRAELDGIFRTFADFTPAPAPGATDYAPVFVTGMPRSGTTLVEQIIASHSRMTGAGEAGVAAREVQKVVLDAEGRHRRWGDIPPEEVAAMGRRYEAEMRRRFPDAAQVTDKSIQTHAWMGFIASALPKAKFVVVRRDPRDTALSIYRNVFAENTHLYAYDLRDLGLYFRMFEELIDFWREKLPGGFHEIQYEDLVAHPEEESRRLIAACGLPWEDACLNFHENTRRVQTLSLYQVRQPIYRSSTRAWERHAADLKEFIDALEGTNA</sequence>
<evidence type="ECO:0000256" key="1">
    <source>
        <dbReference type="ARBA" id="ARBA00022679"/>
    </source>
</evidence>
<keyword evidence="2" id="KW-0802">TPR repeat</keyword>
<dbReference type="SUPFAM" id="SSF48452">
    <property type="entry name" value="TPR-like"/>
    <property type="match status" value="1"/>
</dbReference>
<dbReference type="Gene3D" id="3.40.50.300">
    <property type="entry name" value="P-loop containing nucleotide triphosphate hydrolases"/>
    <property type="match status" value="1"/>
</dbReference>
<name>A4WXA2_CERS5</name>
<dbReference type="SMART" id="SM00028">
    <property type="entry name" value="TPR"/>
    <property type="match status" value="6"/>
</dbReference>
<evidence type="ECO:0000313" key="3">
    <source>
        <dbReference type="EMBL" id="ABP72016.1"/>
    </source>
</evidence>
<dbReference type="PROSITE" id="PS50005">
    <property type="entry name" value="TPR"/>
    <property type="match status" value="1"/>
</dbReference>
<dbReference type="STRING" id="349102.Rsph17025_3132"/>
<proteinExistence type="predicted"/>
<dbReference type="SUPFAM" id="SSF52540">
    <property type="entry name" value="P-loop containing nucleoside triphosphate hydrolases"/>
    <property type="match status" value="1"/>
</dbReference>
<dbReference type="PANTHER" id="PTHR12788">
    <property type="entry name" value="PROTEIN-TYROSINE SULFOTRANSFERASE 2"/>
    <property type="match status" value="1"/>
</dbReference>
<dbReference type="KEGG" id="rsq:Rsph17025_3132"/>
<reference evidence="3" key="1">
    <citation type="submission" date="2007-04" db="EMBL/GenBank/DDBJ databases">
        <title>Complete sequence of chromosome of Rhodobacter sphaeroides ATCC 17025.</title>
        <authorList>
            <consortium name="US DOE Joint Genome Institute"/>
            <person name="Copeland A."/>
            <person name="Lucas S."/>
            <person name="Lapidus A."/>
            <person name="Barry K."/>
            <person name="Detter J.C."/>
            <person name="Glavina del Rio T."/>
            <person name="Hammon N."/>
            <person name="Israni S."/>
            <person name="Dalin E."/>
            <person name="Tice H."/>
            <person name="Pitluck S."/>
            <person name="Chertkov O."/>
            <person name="Brettin T."/>
            <person name="Bruce D."/>
            <person name="Han C."/>
            <person name="Schmutz J."/>
            <person name="Larimer F."/>
            <person name="Land M."/>
            <person name="Hauser L."/>
            <person name="Kyrpides N."/>
            <person name="Kim E."/>
            <person name="Richardson P."/>
            <person name="Mackenzie C."/>
            <person name="Choudhary M."/>
            <person name="Donohue T.J."/>
            <person name="Kaplan S."/>
        </authorList>
    </citation>
    <scope>NUCLEOTIDE SEQUENCE [LARGE SCALE GENOMIC DNA]</scope>
    <source>
        <strain evidence="3">ATCC 17025</strain>
    </source>
</reference>
<protein>
    <submittedName>
        <fullName evidence="3">Sulfotransferase</fullName>
    </submittedName>
</protein>
<dbReference type="InterPro" id="IPR026634">
    <property type="entry name" value="TPST-like"/>
</dbReference>
<evidence type="ECO:0000256" key="2">
    <source>
        <dbReference type="PROSITE-ProRule" id="PRU00339"/>
    </source>
</evidence>
<feature type="repeat" description="TPR" evidence="2">
    <location>
        <begin position="241"/>
        <end position="274"/>
    </location>
</feature>
<dbReference type="InterPro" id="IPR011990">
    <property type="entry name" value="TPR-like_helical_dom_sf"/>
</dbReference>
<keyword evidence="1 3" id="KW-0808">Transferase</keyword>
<dbReference type="Gene3D" id="1.25.40.10">
    <property type="entry name" value="Tetratricopeptide repeat domain"/>
    <property type="match status" value="4"/>
</dbReference>
<gene>
    <name evidence="3" type="ordered locus">Rsph17025_3132</name>
</gene>
<dbReference type="InterPro" id="IPR027417">
    <property type="entry name" value="P-loop_NTPase"/>
</dbReference>